<dbReference type="OrthoDB" id="357991at2"/>
<reference evidence="1 2" key="1">
    <citation type="journal article" date="2015" name="Stand. Genomic Sci.">
        <title>Genomic Encyclopedia of Bacterial and Archaeal Type Strains, Phase III: the genomes of soil and plant-associated and newly described type strains.</title>
        <authorList>
            <person name="Whitman W.B."/>
            <person name="Woyke T."/>
            <person name="Klenk H.P."/>
            <person name="Zhou Y."/>
            <person name="Lilburn T.G."/>
            <person name="Beck B.J."/>
            <person name="De Vos P."/>
            <person name="Vandamme P."/>
            <person name="Eisen J.A."/>
            <person name="Garrity G."/>
            <person name="Hugenholtz P."/>
            <person name="Kyrpides N.C."/>
        </authorList>
    </citation>
    <scope>NUCLEOTIDE SEQUENCE [LARGE SCALE GENOMIC DNA]</scope>
    <source>
        <strain evidence="1 2">CGMCC 1.6858</strain>
    </source>
</reference>
<proteinExistence type="predicted"/>
<gene>
    <name evidence="1" type="ORF">IQ22_01029</name>
</gene>
<dbReference type="AlphaFoldDB" id="A0A562QIH8"/>
<dbReference type="Pfam" id="PF10023">
    <property type="entry name" value="Aminopep"/>
    <property type="match status" value="1"/>
</dbReference>
<dbReference type="GO" id="GO:0004177">
    <property type="term" value="F:aminopeptidase activity"/>
    <property type="evidence" value="ECO:0007669"/>
    <property type="project" value="UniProtKB-KW"/>
</dbReference>
<dbReference type="Proteomes" id="UP000316905">
    <property type="component" value="Unassembled WGS sequence"/>
</dbReference>
<dbReference type="InterPro" id="IPR014553">
    <property type="entry name" value="Aminopept"/>
</dbReference>
<dbReference type="PIRSF" id="PIRSF029285">
    <property type="entry name" value="Aminopept"/>
    <property type="match status" value="1"/>
</dbReference>
<sequence length="368" mass="42525">MTPAFFRLFIMSRQRLTQVDLKSLRWVPFIVAFWLSGCSSVGYYGQMVKGQIDLIRARQPIEQVIADPSTDARLRRRLFLALQARTFASQALWLPDNRSYRLYVQLDRPFVLWNLFATPEFSLAPRTYCFPIAGCVAYRGYYQEAAARAAAEPLKAQGWDTYVGGVPAYSTLGWFDDPILSSMMHWDDDRLISTIFHELAHQKLYVQDDTAFNESFATFVEREGLRQWHASRGLPPPDRQREAQYRQFVAFVLETRERLEHLYAQPLEASAMREAKAEAFQELRDKYARLRDSQWKGDRRFDAWMAGPLNNAALLPFGLYERWVPAFAALYAEHPGNWPAFYARVEALAALPVTERQARLEALANSAR</sequence>
<comment type="caution">
    <text evidence="1">The sequence shown here is derived from an EMBL/GenBank/DDBJ whole genome shotgun (WGS) entry which is preliminary data.</text>
</comment>
<keyword evidence="1" id="KW-0645">Protease</keyword>
<evidence type="ECO:0000313" key="2">
    <source>
        <dbReference type="Proteomes" id="UP000316905"/>
    </source>
</evidence>
<organism evidence="1 2">
    <name type="scientific">Pseudomonas duriflava</name>
    <dbReference type="NCBI Taxonomy" id="459528"/>
    <lineage>
        <taxon>Bacteria</taxon>
        <taxon>Pseudomonadati</taxon>
        <taxon>Pseudomonadota</taxon>
        <taxon>Gammaproteobacteria</taxon>
        <taxon>Pseudomonadales</taxon>
        <taxon>Pseudomonadaceae</taxon>
        <taxon>Pseudomonas</taxon>
    </lineage>
</organism>
<evidence type="ECO:0000313" key="1">
    <source>
        <dbReference type="EMBL" id="TWI56578.1"/>
    </source>
</evidence>
<keyword evidence="2" id="KW-1185">Reference proteome</keyword>
<dbReference type="EMBL" id="VLKY01000003">
    <property type="protein sequence ID" value="TWI56578.1"/>
    <property type="molecule type" value="Genomic_DNA"/>
</dbReference>
<protein>
    <submittedName>
        <fullName evidence="1">Putative aminopeptidase</fullName>
    </submittedName>
</protein>
<accession>A0A562QIH8</accession>
<keyword evidence="1" id="KW-0378">Hydrolase</keyword>
<keyword evidence="1" id="KW-0031">Aminopeptidase</keyword>
<name>A0A562QIH8_9PSED</name>